<keyword evidence="4" id="KW-1185">Reference proteome</keyword>
<feature type="region of interest" description="Disordered" evidence="1">
    <location>
        <begin position="66"/>
        <end position="95"/>
    </location>
</feature>
<evidence type="ECO:0000313" key="3">
    <source>
        <dbReference type="Ensembl" id="ENSPSTP00000017900.1"/>
    </source>
</evidence>
<accession>A0A8C9FM44</accession>
<feature type="region of interest" description="Disordered" evidence="1">
    <location>
        <begin position="228"/>
        <end position="302"/>
    </location>
</feature>
<evidence type="ECO:0000256" key="2">
    <source>
        <dbReference type="SAM" id="SignalP"/>
    </source>
</evidence>
<sequence>MIYKLFCLFCFSATKLETPPAPCISQASEPTTSKEQCSKNLFPSRGKQNFTRHPSLIKLVKSIESDRRKIQSAPTSPVKTSTTGTDENASVYTSKTSQLAAVPQYQLEEPPKRPKDMKKNLLGSALEHSLPWPEAAPKANAHTAAPPPKSLLTQPLGALPPSHRAASPVILPQPHSAASYAIYLHPSQAHAVTAYSPSFMLQPLPCANVTGIKSINPKALSEMTTKEGDNCTAAADPGKATAAKERPVMESESSSKRCLKRPQALQENNLIKKCRSDEESLDTAVGEPTKHERPPSISSQTNLEMDSFQEEKQDGSETLDQSLASCSEQCKGECAAEDEDRTKTKQDMPVAFAIPAHETFFPSGYLIPLPQCTHHSSKAGLPNREKAGLCSLQHTATHSSPGAGVIPMIASELKAVNIPAFHITSLNIMLSPTSIAAAPVLSNSHLNSSSASSVPNPSSSLLNFTLQHVGLIPAGVQVPANPLLQHIPIPSKPESINRSSENTTLQEEKPTVPKEPPEPQTVTEDFFHTPGGPNTAPLLPAGSGGADTASQGTSYIPQRKLEVSEN</sequence>
<feature type="compositionally biased region" description="Basic and acidic residues" evidence="1">
    <location>
        <begin position="242"/>
        <end position="255"/>
    </location>
</feature>
<organism evidence="3 4">
    <name type="scientific">Pavo cristatus</name>
    <name type="common">Indian peafowl</name>
    <name type="synonym">Blue peafowl</name>
    <dbReference type="NCBI Taxonomy" id="9049"/>
    <lineage>
        <taxon>Eukaryota</taxon>
        <taxon>Metazoa</taxon>
        <taxon>Chordata</taxon>
        <taxon>Craniata</taxon>
        <taxon>Vertebrata</taxon>
        <taxon>Euteleostomi</taxon>
        <taxon>Archelosauria</taxon>
        <taxon>Archosauria</taxon>
        <taxon>Dinosauria</taxon>
        <taxon>Saurischia</taxon>
        <taxon>Theropoda</taxon>
        <taxon>Coelurosauria</taxon>
        <taxon>Aves</taxon>
        <taxon>Neognathae</taxon>
        <taxon>Galloanserae</taxon>
        <taxon>Galliformes</taxon>
        <taxon>Phasianidae</taxon>
        <taxon>Phasianinae</taxon>
        <taxon>Pavo</taxon>
    </lineage>
</organism>
<reference evidence="3" key="1">
    <citation type="submission" date="2025-08" db="UniProtKB">
        <authorList>
            <consortium name="Ensembl"/>
        </authorList>
    </citation>
    <scope>IDENTIFICATION</scope>
</reference>
<reference evidence="3" key="2">
    <citation type="submission" date="2025-09" db="UniProtKB">
        <authorList>
            <consortium name="Ensembl"/>
        </authorList>
    </citation>
    <scope>IDENTIFICATION</scope>
</reference>
<dbReference type="AlphaFoldDB" id="A0A8C9FM44"/>
<feature type="compositionally biased region" description="Polar residues" evidence="1">
    <location>
        <begin position="72"/>
        <end position="95"/>
    </location>
</feature>
<evidence type="ECO:0000256" key="1">
    <source>
        <dbReference type="SAM" id="MobiDB-lite"/>
    </source>
</evidence>
<feature type="compositionally biased region" description="Basic and acidic residues" evidence="1">
    <location>
        <begin position="506"/>
        <end position="517"/>
    </location>
</feature>
<feature type="chain" id="PRO_5034228588" evidence="2">
    <location>
        <begin position="17"/>
        <end position="566"/>
    </location>
</feature>
<feature type="compositionally biased region" description="Polar residues" evidence="1">
    <location>
        <begin position="494"/>
        <end position="505"/>
    </location>
</feature>
<protein>
    <submittedName>
        <fullName evidence="3">Uncharacterized protein</fullName>
    </submittedName>
</protein>
<name>A0A8C9FM44_PAVCR</name>
<proteinExistence type="predicted"/>
<feature type="region of interest" description="Disordered" evidence="1">
    <location>
        <begin position="489"/>
        <end position="566"/>
    </location>
</feature>
<keyword evidence="2" id="KW-0732">Signal</keyword>
<evidence type="ECO:0000313" key="4">
    <source>
        <dbReference type="Proteomes" id="UP000694428"/>
    </source>
</evidence>
<feature type="signal peptide" evidence="2">
    <location>
        <begin position="1"/>
        <end position="16"/>
    </location>
</feature>
<dbReference type="Proteomes" id="UP000694428">
    <property type="component" value="Unplaced"/>
</dbReference>
<feature type="compositionally biased region" description="Low complexity" evidence="1">
    <location>
        <begin position="232"/>
        <end position="241"/>
    </location>
</feature>
<dbReference type="Ensembl" id="ENSPSTT00000018762.1">
    <property type="protein sequence ID" value="ENSPSTP00000017900.1"/>
    <property type="gene ID" value="ENSPSTG00000012827.1"/>
</dbReference>